<dbReference type="Pfam" id="PF01713">
    <property type="entry name" value="Smr"/>
    <property type="match status" value="1"/>
</dbReference>
<dbReference type="InterPro" id="IPR047688">
    <property type="entry name" value="Endonuc_SmrA"/>
</dbReference>
<dbReference type="EMBL" id="BAEQ01000049">
    <property type="protein sequence ID" value="GAC29682.1"/>
    <property type="molecule type" value="Genomic_DNA"/>
</dbReference>
<proteinExistence type="predicted"/>
<dbReference type="Gene3D" id="3.30.1370.110">
    <property type="match status" value="1"/>
</dbReference>
<dbReference type="Proteomes" id="UP000006251">
    <property type="component" value="Unassembled WGS sequence"/>
</dbReference>
<dbReference type="AlphaFoldDB" id="K6ZH43"/>
<gene>
    <name evidence="2" type="ORF">GPAL_2831</name>
</gene>
<dbReference type="GO" id="GO:0004520">
    <property type="term" value="F:DNA endonuclease activity"/>
    <property type="evidence" value="ECO:0007669"/>
    <property type="project" value="TreeGrafter"/>
</dbReference>
<feature type="domain" description="Smr" evidence="1">
    <location>
        <begin position="102"/>
        <end position="178"/>
    </location>
</feature>
<name>K6ZH43_9ALTE</name>
<comment type="caution">
    <text evidence="2">The sequence shown here is derived from an EMBL/GenBank/DDBJ whole genome shotgun (WGS) entry which is preliminary data.</text>
</comment>
<dbReference type="SUPFAM" id="SSF160443">
    <property type="entry name" value="SMR domain-like"/>
    <property type="match status" value="1"/>
</dbReference>
<dbReference type="PROSITE" id="PS50828">
    <property type="entry name" value="SMR"/>
    <property type="match status" value="1"/>
</dbReference>
<organism evidence="2 3">
    <name type="scientific">Brumicola pallidula DSM 14239 = ACAM 615</name>
    <dbReference type="NCBI Taxonomy" id="1121922"/>
    <lineage>
        <taxon>Bacteria</taxon>
        <taxon>Pseudomonadati</taxon>
        <taxon>Pseudomonadota</taxon>
        <taxon>Gammaproteobacteria</taxon>
        <taxon>Alteromonadales</taxon>
        <taxon>Alteromonadaceae</taxon>
        <taxon>Brumicola</taxon>
    </lineage>
</organism>
<dbReference type="InterPro" id="IPR036063">
    <property type="entry name" value="Smr_dom_sf"/>
</dbReference>
<dbReference type="PANTHER" id="PTHR35562">
    <property type="entry name" value="DNA ENDONUCLEASE SMRA-RELATED"/>
    <property type="match status" value="1"/>
</dbReference>
<sequence length="195" mass="22426">MSHSVPNDLSFFAEMSDVKPLSQTDKVALTNKTTETLAQRLKREALIAEVEKDDNGLTIDKVEPIDPYDFIEYKQDGVQNGVYKNLRLGKYQIDVTFNMTQMKFDDARLGLYKTIKDCHEQGIRTLLVQHGMGLNSKPFPAFLKSYVNQWLRQIDMVIAFHTALKQHGGLTSVYVLIKKHPDQKLINRERNRRVG</sequence>
<reference evidence="3" key="1">
    <citation type="journal article" date="2014" name="Environ. Microbiol.">
        <title>Comparative genomics of the marine bacterial genus Glaciecola reveals the high degree of genomic diversity and genomic characteristic for cold adaptation.</title>
        <authorList>
            <person name="Qin Q.L."/>
            <person name="Xie B.B."/>
            <person name="Yu Y."/>
            <person name="Shu Y.L."/>
            <person name="Rong J.C."/>
            <person name="Zhang Y.J."/>
            <person name="Zhao D.L."/>
            <person name="Chen X.L."/>
            <person name="Zhang X.Y."/>
            <person name="Chen B."/>
            <person name="Zhou B.C."/>
            <person name="Zhang Y.Z."/>
        </authorList>
    </citation>
    <scope>NUCLEOTIDE SEQUENCE [LARGE SCALE GENOMIC DNA]</scope>
    <source>
        <strain evidence="3">ACAM 615</strain>
    </source>
</reference>
<evidence type="ECO:0000313" key="2">
    <source>
        <dbReference type="EMBL" id="GAC29682.1"/>
    </source>
</evidence>
<accession>K6ZH43</accession>
<dbReference type="NCBIfam" id="NF033154">
    <property type="entry name" value="endonuc_SmrA"/>
    <property type="match status" value="1"/>
</dbReference>
<dbReference type="RefSeq" id="WP_006012919.1">
    <property type="nucleotide sequence ID" value="NZ_BAEQ01000049.1"/>
</dbReference>
<dbReference type="STRING" id="1121922.GCA_000428905_00574"/>
<evidence type="ECO:0000313" key="3">
    <source>
        <dbReference type="Proteomes" id="UP000006251"/>
    </source>
</evidence>
<dbReference type="InterPro" id="IPR002625">
    <property type="entry name" value="Smr_dom"/>
</dbReference>
<dbReference type="OrthoDB" id="9808881at2"/>
<evidence type="ECO:0000259" key="1">
    <source>
        <dbReference type="PROSITE" id="PS50828"/>
    </source>
</evidence>
<protein>
    <submittedName>
        <fullName evidence="2">Smr protein/MutS2</fullName>
    </submittedName>
</protein>
<dbReference type="PANTHER" id="PTHR35562:SF2">
    <property type="entry name" value="DNA ENDONUCLEASE SMRA-RELATED"/>
    <property type="match status" value="1"/>
</dbReference>
<keyword evidence="3" id="KW-1185">Reference proteome</keyword>